<keyword evidence="2" id="KW-0808">Transferase</keyword>
<dbReference type="EMBL" id="BEXT01000001">
    <property type="protein sequence ID" value="GBC59741.1"/>
    <property type="molecule type" value="Genomic_DNA"/>
</dbReference>
<evidence type="ECO:0000256" key="3">
    <source>
        <dbReference type="ARBA" id="ARBA00022688"/>
    </source>
</evidence>
<dbReference type="GO" id="GO:0010420">
    <property type="term" value="F:polyprenyldihydroxybenzoate methyltransferase activity"/>
    <property type="evidence" value="ECO:0007669"/>
    <property type="project" value="InterPro"/>
</dbReference>
<comment type="caution">
    <text evidence="5">The sequence shown here is derived from an EMBL/GenBank/DDBJ whole genome shotgun (WGS) entry which is preliminary data.</text>
</comment>
<dbReference type="Gene3D" id="3.40.50.150">
    <property type="entry name" value="Vaccinia Virus protein VP39"/>
    <property type="match status" value="1"/>
</dbReference>
<dbReference type="AlphaFoldDB" id="A0A401FRZ6"/>
<evidence type="ECO:0000313" key="5">
    <source>
        <dbReference type="EMBL" id="GBC59741.1"/>
    </source>
</evidence>
<reference evidence="6" key="1">
    <citation type="submission" date="2017-11" db="EMBL/GenBank/DDBJ databases">
        <authorList>
            <person name="Watanabe M."/>
            <person name="Kojima H."/>
        </authorList>
    </citation>
    <scope>NUCLEOTIDE SEQUENCE [LARGE SCALE GENOMIC DNA]</scope>
    <source>
        <strain evidence="6">Tokyo 01</strain>
    </source>
</reference>
<protein>
    <submittedName>
        <fullName evidence="5">Bifunctional 3-demethylubiquinol 3-O-methyltrans ferase/2-polyprenyl-6-hydroxyphenol methylase</fullName>
    </submittedName>
</protein>
<reference evidence="6" key="2">
    <citation type="submission" date="2019-01" db="EMBL/GenBank/DDBJ databases">
        <title>Genome sequence of Desulfonema ishimotonii strain Tokyo 01.</title>
        <authorList>
            <person name="Fukui M."/>
        </authorList>
    </citation>
    <scope>NUCLEOTIDE SEQUENCE [LARGE SCALE GENOMIC DNA]</scope>
    <source>
        <strain evidence="6">Tokyo 01</strain>
    </source>
</reference>
<evidence type="ECO:0000256" key="4">
    <source>
        <dbReference type="ARBA" id="ARBA00022691"/>
    </source>
</evidence>
<keyword evidence="1 5" id="KW-0489">Methyltransferase</keyword>
<evidence type="ECO:0000313" key="6">
    <source>
        <dbReference type="Proteomes" id="UP000288096"/>
    </source>
</evidence>
<dbReference type="OrthoDB" id="5522265at2"/>
<proteinExistence type="inferred from homology"/>
<evidence type="ECO:0000256" key="2">
    <source>
        <dbReference type="ARBA" id="ARBA00022679"/>
    </source>
</evidence>
<name>A0A401FRZ6_9BACT</name>
<dbReference type="CDD" id="cd02440">
    <property type="entry name" value="AdoMet_MTases"/>
    <property type="match status" value="1"/>
</dbReference>
<keyword evidence="6" id="KW-1185">Reference proteome</keyword>
<dbReference type="PANTHER" id="PTHR43464:SF19">
    <property type="entry name" value="UBIQUINONE BIOSYNTHESIS O-METHYLTRANSFERASE, MITOCHONDRIAL"/>
    <property type="match status" value="1"/>
</dbReference>
<dbReference type="GO" id="GO:0032259">
    <property type="term" value="P:methylation"/>
    <property type="evidence" value="ECO:0007669"/>
    <property type="project" value="UniProtKB-KW"/>
</dbReference>
<evidence type="ECO:0000256" key="1">
    <source>
        <dbReference type="ARBA" id="ARBA00022603"/>
    </source>
</evidence>
<keyword evidence="3" id="KW-0831">Ubiquinone biosynthesis</keyword>
<sequence length="235" mass="25807">MNVDQAEIAKFREMAAHWWDRNGECRALHDINPLRLGYIAECARLEGATVLDVGCGGGILSEAMAACGARVTGIDMGKEMLAAAALHARESGYAIDYCHMSAEEMAARHPGAFDVVTCMELLEHVPDPASVVRACGQMVRPGGSVFFATLNRNFKSFVFAIIGAEYVLRLLAPRTHRHSKFVRPAELAGWGSRAGLSVRDLTGLQYNPFTRRYFLNRDTSVNYMAHLTRQGAEDA</sequence>
<dbReference type="PANTHER" id="PTHR43464">
    <property type="entry name" value="METHYLTRANSFERASE"/>
    <property type="match status" value="1"/>
</dbReference>
<gene>
    <name evidence="5" type="ORF">DENIS_0682</name>
</gene>
<dbReference type="NCBIfam" id="TIGR01983">
    <property type="entry name" value="UbiG"/>
    <property type="match status" value="1"/>
</dbReference>
<dbReference type="GO" id="GO:0061542">
    <property type="term" value="F:3-demethylubiquinol 3-O-methyltransferase activity"/>
    <property type="evidence" value="ECO:0007669"/>
    <property type="project" value="InterPro"/>
</dbReference>
<dbReference type="HAMAP" id="MF_00472">
    <property type="entry name" value="UbiG"/>
    <property type="match status" value="1"/>
</dbReference>
<keyword evidence="4" id="KW-0949">S-adenosyl-L-methionine</keyword>
<organism evidence="5 6">
    <name type="scientific">Desulfonema ishimotonii</name>
    <dbReference type="NCBI Taxonomy" id="45657"/>
    <lineage>
        <taxon>Bacteria</taxon>
        <taxon>Pseudomonadati</taxon>
        <taxon>Thermodesulfobacteriota</taxon>
        <taxon>Desulfobacteria</taxon>
        <taxon>Desulfobacterales</taxon>
        <taxon>Desulfococcaceae</taxon>
        <taxon>Desulfonema</taxon>
    </lineage>
</organism>
<dbReference type="SUPFAM" id="SSF53335">
    <property type="entry name" value="S-adenosyl-L-methionine-dependent methyltransferases"/>
    <property type="match status" value="1"/>
</dbReference>
<accession>A0A401FRZ6</accession>
<dbReference type="UniPathway" id="UPA00232"/>
<dbReference type="Proteomes" id="UP000288096">
    <property type="component" value="Unassembled WGS sequence"/>
</dbReference>
<dbReference type="InterPro" id="IPR029063">
    <property type="entry name" value="SAM-dependent_MTases_sf"/>
</dbReference>
<dbReference type="InterPro" id="IPR010233">
    <property type="entry name" value="UbiG_MeTrfase"/>
</dbReference>
<dbReference type="Pfam" id="PF13489">
    <property type="entry name" value="Methyltransf_23"/>
    <property type="match status" value="1"/>
</dbReference>
<dbReference type="FunFam" id="3.40.50.150:FF:000028">
    <property type="entry name" value="Ubiquinone biosynthesis O-methyltransferase"/>
    <property type="match status" value="1"/>
</dbReference>
<dbReference type="RefSeq" id="WP_124327229.1">
    <property type="nucleotide sequence ID" value="NZ_BEXT01000001.1"/>
</dbReference>